<evidence type="ECO:0000256" key="2">
    <source>
        <dbReference type="ARBA" id="ARBA00022448"/>
    </source>
</evidence>
<dbReference type="GO" id="GO:0005886">
    <property type="term" value="C:plasma membrane"/>
    <property type="evidence" value="ECO:0007669"/>
    <property type="project" value="UniProtKB-SubCell"/>
</dbReference>
<name>F8FMR0_PAEMK</name>
<evidence type="ECO:0000256" key="4">
    <source>
        <dbReference type="ARBA" id="ARBA00022692"/>
    </source>
</evidence>
<evidence type="ECO:0000256" key="6">
    <source>
        <dbReference type="ARBA" id="ARBA00023136"/>
    </source>
</evidence>
<feature type="transmembrane region" description="Helical" evidence="7">
    <location>
        <begin position="85"/>
        <end position="109"/>
    </location>
</feature>
<dbReference type="HOGENOM" id="CLU_016047_1_1_9"/>
<evidence type="ECO:0000313" key="10">
    <source>
        <dbReference type="Proteomes" id="UP000006620"/>
    </source>
</evidence>
<accession>F8FMR0</accession>
<evidence type="ECO:0000259" key="8">
    <source>
        <dbReference type="PROSITE" id="PS50928"/>
    </source>
</evidence>
<organism evidence="9 10">
    <name type="scientific">Paenibacillus mucilaginosus (strain KNP414)</name>
    <dbReference type="NCBI Taxonomy" id="1036673"/>
    <lineage>
        <taxon>Bacteria</taxon>
        <taxon>Bacillati</taxon>
        <taxon>Bacillota</taxon>
        <taxon>Bacilli</taxon>
        <taxon>Bacillales</taxon>
        <taxon>Paenibacillaceae</taxon>
        <taxon>Paenibacillus</taxon>
    </lineage>
</organism>
<proteinExistence type="inferred from homology"/>
<protein>
    <submittedName>
        <fullName evidence="9">Putative fructose-amino acid permease</fullName>
    </submittedName>
</protein>
<dbReference type="AlphaFoldDB" id="F8FMR0"/>
<feature type="transmembrane region" description="Helical" evidence="7">
    <location>
        <begin position="154"/>
        <end position="177"/>
    </location>
</feature>
<feature type="transmembrane region" description="Helical" evidence="7">
    <location>
        <begin position="20"/>
        <end position="45"/>
    </location>
</feature>
<dbReference type="KEGG" id="pms:KNP414_05707"/>
<dbReference type="InterPro" id="IPR035906">
    <property type="entry name" value="MetI-like_sf"/>
</dbReference>
<sequence>MTTLPAALSRERTHRRSYSAASVIGTVCVSLLLLLYFLAVAYPLFWMVISSFKETNDIYSRTWSLPAQWMFSNYTAAWKQGLSDYFMNSVIVTGMTVVFNVLFSAFSAYGLSRFSFRGKHLILALLSAGLMFSPQVSLIPLYKLVQAIGIYDTHWTLILPYVAFKTSLIVLLIRSFFVALPKEYEESAYLEGCTSLGILFRIFLPLSMPIILTAALQTAYYAWNEFMFAIIFVDSDAVKTITAGLMAFRDALSTDWGVLMAGLTLSALPLVTMFVAMQKVFIRGLGDGGVKG</sequence>
<gene>
    <name evidence="9" type="ordered locus">KNP414_05707</name>
</gene>
<feature type="transmembrane region" description="Helical" evidence="7">
    <location>
        <begin position="256"/>
        <end position="276"/>
    </location>
</feature>
<reference evidence="10" key="1">
    <citation type="submission" date="2011-06" db="EMBL/GenBank/DDBJ databases">
        <title>Complete genome sequence of Paenibacillus mucilaginosus KNP414.</title>
        <authorList>
            <person name="Wang J."/>
            <person name="Hu S."/>
            <person name="Hu X."/>
            <person name="Zhang B."/>
            <person name="Dong D."/>
            <person name="Zhang S."/>
            <person name="Zhao K."/>
            <person name="Wu D."/>
        </authorList>
    </citation>
    <scope>NUCLEOTIDE SEQUENCE [LARGE SCALE GENOMIC DNA]</scope>
    <source>
        <strain evidence="10">KNP414</strain>
    </source>
</reference>
<evidence type="ECO:0000256" key="5">
    <source>
        <dbReference type="ARBA" id="ARBA00022989"/>
    </source>
</evidence>
<dbReference type="PANTHER" id="PTHR43744:SF8">
    <property type="entry name" value="SN-GLYCEROL-3-PHOSPHATE TRANSPORT SYSTEM PERMEASE PROTEIN UGPE"/>
    <property type="match status" value="1"/>
</dbReference>
<dbReference type="EMBL" id="CP002869">
    <property type="protein sequence ID" value="AEI44231.1"/>
    <property type="molecule type" value="Genomic_DNA"/>
</dbReference>
<dbReference type="RefSeq" id="WP_013919384.1">
    <property type="nucleotide sequence ID" value="NC_015690.1"/>
</dbReference>
<feature type="transmembrane region" description="Helical" evidence="7">
    <location>
        <begin position="121"/>
        <end position="142"/>
    </location>
</feature>
<dbReference type="PROSITE" id="PS50928">
    <property type="entry name" value="ABC_TM1"/>
    <property type="match status" value="1"/>
</dbReference>
<keyword evidence="5 7" id="KW-1133">Transmembrane helix</keyword>
<dbReference type="PATRIC" id="fig|1036673.3.peg.5301"/>
<dbReference type="Gene3D" id="1.10.3720.10">
    <property type="entry name" value="MetI-like"/>
    <property type="match status" value="1"/>
</dbReference>
<reference evidence="9 10" key="2">
    <citation type="journal article" date="2013" name="Genome Announc.">
        <title>Genome Sequence of Growth-Improving Paenibacillus mucilaginosus Strain KNP414.</title>
        <authorList>
            <person name="Lu J.J."/>
            <person name="Wang J.F."/>
            <person name="Hu X.F."/>
        </authorList>
    </citation>
    <scope>NUCLEOTIDE SEQUENCE [LARGE SCALE GENOMIC DNA]</scope>
    <source>
        <strain evidence="9 10">KNP414</strain>
    </source>
</reference>
<feature type="transmembrane region" description="Helical" evidence="7">
    <location>
        <begin position="198"/>
        <end position="223"/>
    </location>
</feature>
<feature type="domain" description="ABC transmembrane type-1" evidence="8">
    <location>
        <begin position="86"/>
        <end position="277"/>
    </location>
</feature>
<comment type="subcellular location">
    <subcellularLocation>
        <location evidence="1 7">Cell membrane</location>
        <topology evidence="1 7">Multi-pass membrane protein</topology>
    </subcellularLocation>
</comment>
<evidence type="ECO:0000256" key="1">
    <source>
        <dbReference type="ARBA" id="ARBA00004651"/>
    </source>
</evidence>
<dbReference type="SUPFAM" id="SSF161098">
    <property type="entry name" value="MetI-like"/>
    <property type="match status" value="1"/>
</dbReference>
<comment type="similarity">
    <text evidence="7">Belongs to the binding-protein-dependent transport system permease family.</text>
</comment>
<keyword evidence="2 7" id="KW-0813">Transport</keyword>
<keyword evidence="4 7" id="KW-0812">Transmembrane</keyword>
<dbReference type="Pfam" id="PF00528">
    <property type="entry name" value="BPD_transp_1"/>
    <property type="match status" value="1"/>
</dbReference>
<dbReference type="PANTHER" id="PTHR43744">
    <property type="entry name" value="ABC TRANSPORTER PERMEASE PROTEIN MG189-RELATED-RELATED"/>
    <property type="match status" value="1"/>
</dbReference>
<dbReference type="GO" id="GO:0055085">
    <property type="term" value="P:transmembrane transport"/>
    <property type="evidence" value="ECO:0007669"/>
    <property type="project" value="InterPro"/>
</dbReference>
<keyword evidence="6 7" id="KW-0472">Membrane</keyword>
<dbReference type="CDD" id="cd06261">
    <property type="entry name" value="TM_PBP2"/>
    <property type="match status" value="1"/>
</dbReference>
<dbReference type="Proteomes" id="UP000006620">
    <property type="component" value="Chromosome"/>
</dbReference>
<evidence type="ECO:0000313" key="9">
    <source>
        <dbReference type="EMBL" id="AEI44231.1"/>
    </source>
</evidence>
<evidence type="ECO:0000256" key="7">
    <source>
        <dbReference type="RuleBase" id="RU363032"/>
    </source>
</evidence>
<evidence type="ECO:0000256" key="3">
    <source>
        <dbReference type="ARBA" id="ARBA00022475"/>
    </source>
</evidence>
<dbReference type="InterPro" id="IPR000515">
    <property type="entry name" value="MetI-like"/>
</dbReference>
<keyword evidence="3" id="KW-1003">Cell membrane</keyword>